<dbReference type="InterPro" id="IPR029044">
    <property type="entry name" value="Nucleotide-diphossugar_trans"/>
</dbReference>
<evidence type="ECO:0000256" key="2">
    <source>
        <dbReference type="ARBA" id="ARBA00022695"/>
    </source>
</evidence>
<dbReference type="STRING" id="314285.KT71_09887"/>
<dbReference type="Pfam" id="PF13561">
    <property type="entry name" value="adh_short_C2"/>
    <property type="match status" value="1"/>
</dbReference>
<dbReference type="EC" id="2.7.7.60" evidence="3"/>
<dbReference type="SUPFAM" id="SSF51735">
    <property type="entry name" value="NAD(P)-binding Rossmann-fold domains"/>
    <property type="match status" value="1"/>
</dbReference>
<evidence type="ECO:0000313" key="5">
    <source>
        <dbReference type="Proteomes" id="UP000019205"/>
    </source>
</evidence>
<dbReference type="InterPro" id="IPR036291">
    <property type="entry name" value="NAD(P)-bd_dom_sf"/>
</dbReference>
<accession>A4A558</accession>
<comment type="catalytic activity">
    <reaction evidence="3">
        <text>2-C-methyl-D-erythritol 4-phosphate + CTP + H(+) = 4-CDP-2-C-methyl-D-erythritol + diphosphate</text>
        <dbReference type="Rhea" id="RHEA:13429"/>
        <dbReference type="ChEBI" id="CHEBI:15378"/>
        <dbReference type="ChEBI" id="CHEBI:33019"/>
        <dbReference type="ChEBI" id="CHEBI:37563"/>
        <dbReference type="ChEBI" id="CHEBI:57823"/>
        <dbReference type="ChEBI" id="CHEBI:58262"/>
        <dbReference type="EC" id="2.7.7.60"/>
    </reaction>
</comment>
<dbReference type="InterPro" id="IPR034683">
    <property type="entry name" value="IspD/TarI"/>
</dbReference>
<dbReference type="InterPro" id="IPR012115">
    <property type="entry name" value="CDP-ribitol_syn"/>
</dbReference>
<feature type="site" description="Transition state stabilizer" evidence="3">
    <location>
        <position position="23"/>
    </location>
</feature>
<proteinExistence type="inferred from homology"/>
<gene>
    <name evidence="3" type="primary">ispD</name>
    <name evidence="4" type="ORF">KT71_09887</name>
</gene>
<dbReference type="PANTHER" id="PTHR32125">
    <property type="entry name" value="2-C-METHYL-D-ERYTHRITOL 4-PHOSPHATE CYTIDYLYLTRANSFERASE, CHLOROPLASTIC"/>
    <property type="match status" value="1"/>
</dbReference>
<reference evidence="4 5" key="1">
    <citation type="journal article" date="2007" name="Proc. Natl. Acad. Sci. U.S.A.">
        <title>Characterization of a marine gammaproteobacterium capable of aerobic anoxygenic photosynthesis.</title>
        <authorList>
            <person name="Fuchs B.M."/>
            <person name="Spring S."/>
            <person name="Teeling H."/>
            <person name="Quast C."/>
            <person name="Wulf J."/>
            <person name="Schattenhofer M."/>
            <person name="Yan S."/>
            <person name="Ferriera S."/>
            <person name="Johnson J."/>
            <person name="Glockner F.O."/>
            <person name="Amann R."/>
        </authorList>
    </citation>
    <scope>NUCLEOTIDE SEQUENCE [LARGE SCALE GENOMIC DNA]</scope>
    <source>
        <strain evidence="4">KT71</strain>
    </source>
</reference>
<dbReference type="GO" id="GO:0019288">
    <property type="term" value="P:isopentenyl diphosphate biosynthetic process, methylerythritol 4-phosphate pathway"/>
    <property type="evidence" value="ECO:0007669"/>
    <property type="project" value="UniProtKB-UniRule"/>
</dbReference>
<dbReference type="Proteomes" id="UP000019205">
    <property type="component" value="Chromosome"/>
</dbReference>
<evidence type="ECO:0000256" key="1">
    <source>
        <dbReference type="ARBA" id="ARBA00022679"/>
    </source>
</evidence>
<dbReference type="HOGENOM" id="CLU_049603_0_0_6"/>
<dbReference type="eggNOG" id="COG1211">
    <property type="taxonomic scope" value="Bacteria"/>
</dbReference>
<dbReference type="CDD" id="cd02516">
    <property type="entry name" value="CDP-ME_synthetase"/>
    <property type="match status" value="1"/>
</dbReference>
<comment type="similarity">
    <text evidence="3">Belongs to the IspD/TarI cytidylyltransferase family. IspD subfamily.</text>
</comment>
<feature type="site" description="Positions MEP for the nucleophilic attack" evidence="3">
    <location>
        <position position="213"/>
    </location>
</feature>
<feature type="site" description="Positions MEP for the nucleophilic attack" evidence="3">
    <location>
        <position position="155"/>
    </location>
</feature>
<reference evidence="4 5" key="2">
    <citation type="journal article" date="2009" name="PLoS ONE">
        <title>The photosynthetic apparatus and its regulation in the aerobic gammaproteobacterium Congregibacter litoralis gen. nov., sp. nov.</title>
        <authorList>
            <person name="Spring S."/>
            <person name="Lunsdorf H."/>
            <person name="Fuchs B.M."/>
            <person name="Tindall B.J."/>
        </authorList>
    </citation>
    <scope>NUCLEOTIDE SEQUENCE [LARGE SCALE GENOMIC DNA]</scope>
    <source>
        <strain evidence="4">KT71</strain>
    </source>
</reference>
<dbReference type="GO" id="GO:0050518">
    <property type="term" value="F:2-C-methyl-D-erythritol 4-phosphate cytidylyltransferase activity"/>
    <property type="evidence" value="ECO:0007669"/>
    <property type="project" value="UniProtKB-UniRule"/>
</dbReference>
<keyword evidence="2 3" id="KW-0548">Nucleotidyltransferase</keyword>
<dbReference type="UniPathway" id="UPA00056">
    <property type="reaction ID" value="UER00093"/>
</dbReference>
<dbReference type="FunFam" id="3.90.550.10:FF:000003">
    <property type="entry name" value="2-C-methyl-D-erythritol 4-phosphate cytidylyltransferase"/>
    <property type="match status" value="1"/>
</dbReference>
<keyword evidence="3" id="KW-0414">Isoprene biosynthesis</keyword>
<dbReference type="PANTHER" id="PTHR32125:SF4">
    <property type="entry name" value="2-C-METHYL-D-ERYTHRITOL 4-PHOSPHATE CYTIDYLYLTRANSFERASE, CHLOROPLASTIC"/>
    <property type="match status" value="1"/>
</dbReference>
<organism evidence="4 5">
    <name type="scientific">Congregibacter litoralis KT71</name>
    <dbReference type="NCBI Taxonomy" id="314285"/>
    <lineage>
        <taxon>Bacteria</taxon>
        <taxon>Pseudomonadati</taxon>
        <taxon>Pseudomonadota</taxon>
        <taxon>Gammaproteobacteria</taxon>
        <taxon>Cellvibrionales</taxon>
        <taxon>Halieaceae</taxon>
        <taxon>Congregibacter</taxon>
    </lineage>
</organism>
<name>A4A558_9GAMM</name>
<dbReference type="Gene3D" id="3.40.50.720">
    <property type="entry name" value="NAD(P)-binding Rossmann-like Domain"/>
    <property type="match status" value="1"/>
</dbReference>
<dbReference type="CDD" id="cd05233">
    <property type="entry name" value="SDR_c"/>
    <property type="match status" value="1"/>
</dbReference>
<dbReference type="Gene3D" id="3.90.550.10">
    <property type="entry name" value="Spore Coat Polysaccharide Biosynthesis Protein SpsA, Chain A"/>
    <property type="match status" value="1"/>
</dbReference>
<keyword evidence="1 3" id="KW-0808">Transferase</keyword>
<comment type="caution">
    <text evidence="4">The sequence shown here is derived from an EMBL/GenBank/DDBJ whole genome shotgun (WGS) entry which is preliminary data.</text>
</comment>
<protein>
    <recommendedName>
        <fullName evidence="3">2-C-methyl-D-erythritol 4-phosphate cytidylyltransferase</fullName>
        <ecNumber evidence="3">2.7.7.60</ecNumber>
    </recommendedName>
    <alternativeName>
        <fullName evidence="3">4-diphosphocytidyl-2C-methyl-D-erythritol synthase</fullName>
    </alternativeName>
    <alternativeName>
        <fullName evidence="3">MEP cytidylyltransferase</fullName>
        <shortName evidence="3">MCT</shortName>
    </alternativeName>
</protein>
<keyword evidence="5" id="KW-1185">Reference proteome</keyword>
<evidence type="ECO:0000313" key="4">
    <source>
        <dbReference type="EMBL" id="EAQ98929.1"/>
    </source>
</evidence>
<dbReference type="eggNOG" id="COG1028">
    <property type="taxonomic scope" value="Bacteria"/>
</dbReference>
<dbReference type="NCBIfam" id="TIGR00453">
    <property type="entry name" value="ispD"/>
    <property type="match status" value="1"/>
</dbReference>
<feature type="site" description="Transition state stabilizer" evidence="3">
    <location>
        <position position="16"/>
    </location>
</feature>
<dbReference type="InterPro" id="IPR002347">
    <property type="entry name" value="SDR_fam"/>
</dbReference>
<dbReference type="InterPro" id="IPR050088">
    <property type="entry name" value="IspD/TarI_cytidylyltransf_bact"/>
</dbReference>
<dbReference type="Pfam" id="PF01128">
    <property type="entry name" value="IspD"/>
    <property type="match status" value="1"/>
</dbReference>
<dbReference type="PIRSF" id="PIRSF036586">
    <property type="entry name" value="CDP-ribitol_syn"/>
    <property type="match status" value="1"/>
</dbReference>
<dbReference type="EMBL" id="AAOA02000003">
    <property type="protein sequence ID" value="EAQ98929.1"/>
    <property type="molecule type" value="Genomic_DNA"/>
</dbReference>
<dbReference type="RefSeq" id="WP_008294405.1">
    <property type="nucleotide sequence ID" value="NZ_CM002299.1"/>
</dbReference>
<comment type="pathway">
    <text evidence="3">Isoprenoid biosynthesis; isopentenyl diphosphate biosynthesis via DXP pathway; isopentenyl diphosphate from 1-deoxy-D-xylulose 5-phosphate: step 2/6.</text>
</comment>
<dbReference type="InterPro" id="IPR001228">
    <property type="entry name" value="IspD"/>
</dbReference>
<dbReference type="OrthoDB" id="9806837at2"/>
<dbReference type="SUPFAM" id="SSF53448">
    <property type="entry name" value="Nucleotide-diphospho-sugar transferases"/>
    <property type="match status" value="1"/>
</dbReference>
<dbReference type="HAMAP" id="MF_00108">
    <property type="entry name" value="IspD"/>
    <property type="match status" value="1"/>
</dbReference>
<sequence>MTKVYAAILSGGTGTRFLGDIPKQYVKLAGRTILEHTISVFDDHDGIDEVIIVVAEDFRNYVEELLLRNAFTKVSKIVIGGATRQDSSAAAIGAINNDNDYVLLHDAVRPLVSSQTISDCISAVRLNDAVDVVTQCADTIVETHDGVVISKIPDRSRLRRGLTPQAFRVGLLRRAHATMKENHDTDFTDDCGIVVKYKLAPVVLVHGTSDNIKITYPEDIFIADKFFQMRSISIPQQDLSKLSGKVMIVIGGSRGIGESIRDCAAEHGVKTYSLSRSDGVDIADPQALDKAFADVFADSGRIDYIVCTAAVLQIGKLVDRSVTDLKAEIDVNYFGSLYAVKFGAPYLSKSKGSLVLFTSSSYTRGRALYASYSSIKAAIVNLVQATAEELAKDSVSVNAINPERTATPMRVENFGHEDPNSLMDASVVAKATLATLLSNVTGQVINVNKAELK</sequence>
<comment type="function">
    <text evidence="3">Catalyzes the formation of 4-diphosphocytidyl-2-C-methyl-D-erythritol from CTP and 2-C-methyl-D-erythritol 4-phosphate (MEP).</text>
</comment>
<dbReference type="AlphaFoldDB" id="A4A558"/>
<evidence type="ECO:0000256" key="3">
    <source>
        <dbReference type="HAMAP-Rule" id="MF_00108"/>
    </source>
</evidence>
<dbReference type="PRINTS" id="PR00081">
    <property type="entry name" value="GDHRDH"/>
</dbReference>